<dbReference type="EMBL" id="CP000096">
    <property type="protein sequence ID" value="ABB23183.1"/>
    <property type="molecule type" value="Genomic_DNA"/>
</dbReference>
<name>Q3B648_CHLL3</name>
<dbReference type="HOGENOM" id="CLU_1426867_0_0_10"/>
<keyword evidence="1" id="KW-0812">Transmembrane</keyword>
<sequence length="216" mass="22675">MAARYGIIANKAYIFIARISVSGFLPGLSAIFFDTLMNDRLFSSLLFAVSLGLALIELALLASLSPPDVSLVVLAVALSLAGMLFSVRMLLGARHAVESVSSRRQRAMQDPVMRERLEGYATDEAFRGGACGGGETAAAPSSAPSRLNLETFSLDREGFQEYIGRSMGGGGEEEDGGFCVDLDCDALSRGGGVMPSDFSHDPASVMAGLKRAGGKP</sequence>
<proteinExistence type="predicted"/>
<dbReference type="Proteomes" id="UP000002709">
    <property type="component" value="Chromosome"/>
</dbReference>
<evidence type="ECO:0000313" key="3">
    <source>
        <dbReference type="Proteomes" id="UP000002709"/>
    </source>
</evidence>
<feature type="transmembrane region" description="Helical" evidence="1">
    <location>
        <begin position="71"/>
        <end position="91"/>
    </location>
</feature>
<protein>
    <submittedName>
        <fullName evidence="2">Uncharacterized protein</fullName>
    </submittedName>
</protein>
<gene>
    <name evidence="2" type="ordered locus">Plut_0295</name>
</gene>
<evidence type="ECO:0000313" key="2">
    <source>
        <dbReference type="EMBL" id="ABB23183.1"/>
    </source>
</evidence>
<accession>Q3B648</accession>
<evidence type="ECO:0000256" key="1">
    <source>
        <dbReference type="SAM" id="Phobius"/>
    </source>
</evidence>
<keyword evidence="3" id="KW-1185">Reference proteome</keyword>
<reference evidence="3" key="1">
    <citation type="submission" date="2005-08" db="EMBL/GenBank/DDBJ databases">
        <title>Complete sequence of Pelodictyon luteolum DSM 273.</title>
        <authorList>
            <consortium name="US DOE Joint Genome Institute"/>
            <person name="Copeland A."/>
            <person name="Lucas S."/>
            <person name="Lapidus A."/>
            <person name="Barry K."/>
            <person name="Detter J.C."/>
            <person name="Glavina T."/>
            <person name="Hammon N."/>
            <person name="Israni S."/>
            <person name="Pitluck S."/>
            <person name="Bryant D."/>
            <person name="Schmutz J."/>
            <person name="Larimer F."/>
            <person name="Land M."/>
            <person name="Kyrpides N."/>
            <person name="Ivanova N."/>
            <person name="Richardson P."/>
        </authorList>
    </citation>
    <scope>NUCLEOTIDE SEQUENCE [LARGE SCALE GENOMIC DNA]</scope>
    <source>
        <strain evidence="3">DSM 273 / BCRC 81028 / 2530</strain>
    </source>
</reference>
<feature type="transmembrane region" description="Helical" evidence="1">
    <location>
        <begin position="45"/>
        <end position="65"/>
    </location>
</feature>
<dbReference type="AlphaFoldDB" id="Q3B648"/>
<feature type="transmembrane region" description="Helical" evidence="1">
    <location>
        <begin position="12"/>
        <end position="33"/>
    </location>
</feature>
<keyword evidence="1" id="KW-0472">Membrane</keyword>
<organism evidence="2 3">
    <name type="scientific">Chlorobium luteolum (strain DSM 273 / BCRC 81028 / 2530)</name>
    <name type="common">Pelodictyon luteolum</name>
    <dbReference type="NCBI Taxonomy" id="319225"/>
    <lineage>
        <taxon>Bacteria</taxon>
        <taxon>Pseudomonadati</taxon>
        <taxon>Chlorobiota</taxon>
        <taxon>Chlorobiia</taxon>
        <taxon>Chlorobiales</taxon>
        <taxon>Chlorobiaceae</taxon>
        <taxon>Chlorobium/Pelodictyon group</taxon>
        <taxon>Pelodictyon</taxon>
    </lineage>
</organism>
<dbReference type="STRING" id="319225.Plut_0295"/>
<keyword evidence="1" id="KW-1133">Transmembrane helix</keyword>
<dbReference type="KEGG" id="plt:Plut_0295"/>